<evidence type="ECO:0000256" key="8">
    <source>
        <dbReference type="SAM" id="Phobius"/>
    </source>
</evidence>
<accession>A0A0V0IEM7</accession>
<proteinExistence type="inferred from homology"/>
<evidence type="ECO:0000256" key="5">
    <source>
        <dbReference type="ARBA" id="ARBA00022989"/>
    </source>
</evidence>
<dbReference type="EMBL" id="GEDG01007820">
    <property type="protein sequence ID" value="JAP30682.1"/>
    <property type="molecule type" value="Transcribed_RNA"/>
</dbReference>
<comment type="subcellular location">
    <subcellularLocation>
        <location evidence="1">Membrane</location>
        <topology evidence="1">Multi-pass membrane protein</topology>
    </subcellularLocation>
</comment>
<keyword evidence="7" id="KW-0568">Pathogenesis-related protein</keyword>
<dbReference type="GO" id="GO:0006952">
    <property type="term" value="P:defense response"/>
    <property type="evidence" value="ECO:0007669"/>
    <property type="project" value="UniProtKB-KW"/>
</dbReference>
<dbReference type="PANTHER" id="PTHR31942">
    <property type="entry name" value="MLO-LIKE PROTEIN 1"/>
    <property type="match status" value="1"/>
</dbReference>
<dbReference type="GO" id="GO:0016020">
    <property type="term" value="C:membrane"/>
    <property type="evidence" value="ECO:0007669"/>
    <property type="project" value="UniProtKB-SubCell"/>
</dbReference>
<feature type="transmembrane region" description="Helical" evidence="8">
    <location>
        <begin position="59"/>
        <end position="81"/>
    </location>
</feature>
<evidence type="ECO:0000256" key="3">
    <source>
        <dbReference type="ARBA" id="ARBA00022692"/>
    </source>
</evidence>
<keyword evidence="3 8" id="KW-0812">Transmembrane</keyword>
<sequence>MGKRSAIFGWMHSFFKQFYGSVSKSDYAALRLGFIMTHCKQNPKFNFHKYMIRALEDDFKTVVGISWYLWVFVVIFLFLNVNGWHTYFWIAFIPFVVSWIFTKPFARSNLNFKKSHSNKTVTPSIPIYVTRFFFLVRPQKVDTFPYLANV</sequence>
<dbReference type="PANTHER" id="PTHR31942:SF52">
    <property type="entry name" value="MLO-LIKE PROTEIN 1"/>
    <property type="match status" value="1"/>
</dbReference>
<organism evidence="9">
    <name type="scientific">Solanum chacoense</name>
    <name type="common">Chaco potato</name>
    <dbReference type="NCBI Taxonomy" id="4108"/>
    <lineage>
        <taxon>Eukaryota</taxon>
        <taxon>Viridiplantae</taxon>
        <taxon>Streptophyta</taxon>
        <taxon>Embryophyta</taxon>
        <taxon>Tracheophyta</taxon>
        <taxon>Spermatophyta</taxon>
        <taxon>Magnoliopsida</taxon>
        <taxon>eudicotyledons</taxon>
        <taxon>Gunneridae</taxon>
        <taxon>Pentapetalae</taxon>
        <taxon>asterids</taxon>
        <taxon>lamiids</taxon>
        <taxon>Solanales</taxon>
        <taxon>Solanaceae</taxon>
        <taxon>Solanoideae</taxon>
        <taxon>Solaneae</taxon>
        <taxon>Solanum</taxon>
    </lineage>
</organism>
<evidence type="ECO:0000256" key="6">
    <source>
        <dbReference type="ARBA" id="ARBA00023136"/>
    </source>
</evidence>
<dbReference type="Pfam" id="PF03094">
    <property type="entry name" value="Mlo"/>
    <property type="match status" value="1"/>
</dbReference>
<evidence type="ECO:0000256" key="2">
    <source>
        <dbReference type="ARBA" id="ARBA00006574"/>
    </source>
</evidence>
<name>A0A0V0IEM7_SOLCH</name>
<dbReference type="AlphaFoldDB" id="A0A0V0IEM7"/>
<dbReference type="InterPro" id="IPR004326">
    <property type="entry name" value="Mlo"/>
</dbReference>
<reference evidence="9" key="1">
    <citation type="submission" date="2015-12" db="EMBL/GenBank/DDBJ databases">
        <title>Gene expression during late stages of embryo sac development: a critical building block for successful pollen-pistil interactions.</title>
        <authorList>
            <person name="Liu Y."/>
            <person name="Joly V."/>
            <person name="Sabar M."/>
            <person name="Matton D.P."/>
        </authorList>
    </citation>
    <scope>NUCLEOTIDE SEQUENCE</scope>
</reference>
<evidence type="ECO:0000256" key="7">
    <source>
        <dbReference type="ARBA" id="ARBA00023265"/>
    </source>
</evidence>
<feature type="transmembrane region" description="Helical" evidence="8">
    <location>
        <begin position="87"/>
        <end position="106"/>
    </location>
</feature>
<comment type="similarity">
    <text evidence="2">Belongs to the MLO family.</text>
</comment>
<keyword evidence="4" id="KW-0611">Plant defense</keyword>
<protein>
    <submittedName>
        <fullName evidence="9">Putative ovule protein</fullName>
    </submittedName>
</protein>
<evidence type="ECO:0000313" key="9">
    <source>
        <dbReference type="EMBL" id="JAP30682.1"/>
    </source>
</evidence>
<evidence type="ECO:0000256" key="4">
    <source>
        <dbReference type="ARBA" id="ARBA00022821"/>
    </source>
</evidence>
<keyword evidence="5 8" id="KW-1133">Transmembrane helix</keyword>
<keyword evidence="6 8" id="KW-0472">Membrane</keyword>
<evidence type="ECO:0000256" key="1">
    <source>
        <dbReference type="ARBA" id="ARBA00004141"/>
    </source>
</evidence>